<evidence type="ECO:0000313" key="2">
    <source>
        <dbReference type="EMBL" id="HAF8579422.1"/>
    </source>
</evidence>
<organism evidence="2">
    <name type="scientific">Salmonella enterica</name>
    <name type="common">Salmonella choleraesuis</name>
    <dbReference type="NCBI Taxonomy" id="28901"/>
    <lineage>
        <taxon>Bacteria</taxon>
        <taxon>Pseudomonadati</taxon>
        <taxon>Pseudomonadota</taxon>
        <taxon>Gammaproteobacteria</taxon>
        <taxon>Enterobacterales</taxon>
        <taxon>Enterobacteriaceae</taxon>
        <taxon>Salmonella</taxon>
    </lineage>
</organism>
<sequence length="107" mass="12212">MYKITATIIKAGNPPVGWCRYSKEKLTQAQCEEMLFKPKEAGKSFGDSVTVKDFRCERVRERLTEKSLPFDMRVPNELMPKTIEDGYNGTDVQTAEDESDLFNQLGI</sequence>
<dbReference type="RefSeq" id="WP_079791511.1">
    <property type="nucleotide sequence ID" value="NZ_MXLQ01000006.1"/>
</dbReference>
<comment type="caution">
    <text evidence="2">The sequence shown here is derived from an EMBL/GenBank/DDBJ whole genome shotgun (WGS) entry which is preliminary data.</text>
</comment>
<dbReference type="EMBL" id="DAAWNC010000008">
    <property type="protein sequence ID" value="HAF8579422.1"/>
    <property type="molecule type" value="Genomic_DNA"/>
</dbReference>
<dbReference type="AlphaFoldDB" id="A0A754B5H2"/>
<evidence type="ECO:0000256" key="1">
    <source>
        <dbReference type="SAM" id="MobiDB-lite"/>
    </source>
</evidence>
<accession>A0A754B5H2</accession>
<gene>
    <name evidence="2" type="ORF">G5T75_003362</name>
</gene>
<name>A0A754B5H2_SALER</name>
<dbReference type="Pfam" id="PF06688">
    <property type="entry name" value="DUF1187"/>
    <property type="match status" value="1"/>
</dbReference>
<feature type="region of interest" description="Disordered" evidence="1">
    <location>
        <begin position="84"/>
        <end position="107"/>
    </location>
</feature>
<proteinExistence type="predicted"/>
<reference evidence="2" key="1">
    <citation type="journal article" date="2018" name="Genome Biol.">
        <title>SKESA: strategic k-mer extension for scrupulous assemblies.</title>
        <authorList>
            <person name="Souvorov A."/>
            <person name="Agarwala R."/>
            <person name="Lipman D.J."/>
        </authorList>
    </citation>
    <scope>NUCLEOTIDE SEQUENCE</scope>
    <source>
        <strain evidence="2">MA.MZ045</strain>
    </source>
</reference>
<protein>
    <submittedName>
        <fullName evidence="2">DUF1187 family protein</fullName>
    </submittedName>
</protein>
<reference evidence="2" key="2">
    <citation type="submission" date="2020-02" db="EMBL/GenBank/DDBJ databases">
        <authorList>
            <consortium name="NCBI Pathogen Detection Project"/>
        </authorList>
    </citation>
    <scope>NUCLEOTIDE SEQUENCE</scope>
    <source>
        <strain evidence="2">MA.MZ045</strain>
    </source>
</reference>
<dbReference type="InterPro" id="IPR009572">
    <property type="entry name" value="DUF1187"/>
</dbReference>